<dbReference type="PROSITE" id="PS50005">
    <property type="entry name" value="TPR"/>
    <property type="match status" value="3"/>
</dbReference>
<dbReference type="Proteomes" id="UP000323426">
    <property type="component" value="Unassembled WGS sequence"/>
</dbReference>
<dbReference type="PANTHER" id="PTHR10098">
    <property type="entry name" value="RAPSYN-RELATED"/>
    <property type="match status" value="1"/>
</dbReference>
<dbReference type="SUPFAM" id="SSF48452">
    <property type="entry name" value="TPR-like"/>
    <property type="match status" value="2"/>
</dbReference>
<dbReference type="Pfam" id="PF13181">
    <property type="entry name" value="TPR_8"/>
    <property type="match status" value="2"/>
</dbReference>
<dbReference type="SMART" id="SM00028">
    <property type="entry name" value="TPR"/>
    <property type="match status" value="7"/>
</dbReference>
<feature type="repeat" description="TPR" evidence="1">
    <location>
        <begin position="289"/>
        <end position="322"/>
    </location>
</feature>
<dbReference type="Gene3D" id="1.25.40.10">
    <property type="entry name" value="Tetratricopeptide repeat domain"/>
    <property type="match status" value="3"/>
</dbReference>
<feature type="chain" id="PRO_5024345961" evidence="3">
    <location>
        <begin position="28"/>
        <end position="961"/>
    </location>
</feature>
<accession>A0A5M6D238</accession>
<feature type="signal peptide" evidence="3">
    <location>
        <begin position="1"/>
        <end position="27"/>
    </location>
</feature>
<feature type="repeat" description="TPR" evidence="1">
    <location>
        <begin position="78"/>
        <end position="111"/>
    </location>
</feature>
<keyword evidence="2" id="KW-0812">Transmembrane</keyword>
<keyword evidence="6" id="KW-1185">Reference proteome</keyword>
<dbReference type="InterPro" id="IPR019734">
    <property type="entry name" value="TPR_rpt"/>
</dbReference>
<feature type="repeat" description="TPR" evidence="1">
    <location>
        <begin position="162"/>
        <end position="195"/>
    </location>
</feature>
<feature type="domain" description="CHAT" evidence="4">
    <location>
        <begin position="638"/>
        <end position="919"/>
    </location>
</feature>
<dbReference type="InterPro" id="IPR011990">
    <property type="entry name" value="TPR-like_helical_dom_sf"/>
</dbReference>
<dbReference type="Pfam" id="PF12770">
    <property type="entry name" value="CHAT"/>
    <property type="match status" value="1"/>
</dbReference>
<dbReference type="PANTHER" id="PTHR10098:SF108">
    <property type="entry name" value="TETRATRICOPEPTIDE REPEAT PROTEIN 28"/>
    <property type="match status" value="1"/>
</dbReference>
<evidence type="ECO:0000256" key="3">
    <source>
        <dbReference type="SAM" id="SignalP"/>
    </source>
</evidence>
<organism evidence="5 6">
    <name type="scientific">Adhaeribacter rhizoryzae</name>
    <dbReference type="NCBI Taxonomy" id="2607907"/>
    <lineage>
        <taxon>Bacteria</taxon>
        <taxon>Pseudomonadati</taxon>
        <taxon>Bacteroidota</taxon>
        <taxon>Cytophagia</taxon>
        <taxon>Cytophagales</taxon>
        <taxon>Hymenobacteraceae</taxon>
        <taxon>Adhaeribacter</taxon>
    </lineage>
</organism>
<proteinExistence type="predicted"/>
<dbReference type="InterPro" id="IPR024983">
    <property type="entry name" value="CHAT_dom"/>
</dbReference>
<dbReference type="AlphaFoldDB" id="A0A5M6D238"/>
<keyword evidence="1" id="KW-0802">TPR repeat</keyword>
<name>A0A5M6D238_9BACT</name>
<dbReference type="RefSeq" id="WP_150091424.1">
    <property type="nucleotide sequence ID" value="NZ_VWSF01000021.1"/>
</dbReference>
<feature type="transmembrane region" description="Helical" evidence="2">
    <location>
        <begin position="930"/>
        <end position="948"/>
    </location>
</feature>
<evidence type="ECO:0000256" key="2">
    <source>
        <dbReference type="SAM" id="Phobius"/>
    </source>
</evidence>
<evidence type="ECO:0000259" key="4">
    <source>
        <dbReference type="Pfam" id="PF12770"/>
    </source>
</evidence>
<keyword evidence="2" id="KW-0472">Membrane</keyword>
<protein>
    <submittedName>
        <fullName evidence="5">CHAT domain-containing protein</fullName>
    </submittedName>
</protein>
<keyword evidence="2" id="KW-1133">Transmembrane helix</keyword>
<keyword evidence="3" id="KW-0732">Signal</keyword>
<dbReference type="Pfam" id="PF13424">
    <property type="entry name" value="TPR_12"/>
    <property type="match status" value="1"/>
</dbReference>
<evidence type="ECO:0000313" key="6">
    <source>
        <dbReference type="Proteomes" id="UP000323426"/>
    </source>
</evidence>
<evidence type="ECO:0000313" key="5">
    <source>
        <dbReference type="EMBL" id="KAA5541577.1"/>
    </source>
</evidence>
<reference evidence="5 6" key="1">
    <citation type="submission" date="2019-09" db="EMBL/GenBank/DDBJ databases">
        <title>Genome sequence and assembly of Adhaeribacter sp.</title>
        <authorList>
            <person name="Chhetri G."/>
        </authorList>
    </citation>
    <scope>NUCLEOTIDE SEQUENCE [LARGE SCALE GENOMIC DNA]</scope>
    <source>
        <strain evidence="5 6">DK36</strain>
    </source>
</reference>
<dbReference type="EMBL" id="VWSF01000021">
    <property type="protein sequence ID" value="KAA5541577.1"/>
    <property type="molecule type" value="Genomic_DNA"/>
</dbReference>
<gene>
    <name evidence="5" type="ORF">F0145_20395</name>
</gene>
<comment type="caution">
    <text evidence="5">The sequence shown here is derived from an EMBL/GenBank/DDBJ whole genome shotgun (WGS) entry which is preliminary data.</text>
</comment>
<sequence length="961" mass="108442">MSQCGLKIWSKCILITLLCGWVNNGFAQQPTYQQQAKQLCEQAYALLFEQGNDSLALQKYHAAKAIYTGKIPSDLNLVDACFGLGIIYQMRGNYRQAIKNYQESVAYEQNINPQADSSSFYPLVLISESYIHLNHYDSAYTAYEKAARVLAKYPHIPSAYAMRFYNGLGSLYYLFGNYAQSTNYYEKVLKILTPDGNAPPPANTDQVTRYVMYSNNIASAYRKLGLYQPAINKIKGLIRYNIISNLLYQNIATAYLQLNKPDSAKTYLQKVKLKNIPDGASLDATAEEIDYYNSFGAVYLKTKNYSQALKNYNQAQEICLARLNAKNDGLAMAFAGKGQVYAAQKQYLPALKQYQGALQALHFTANSTNIYQNPKDFRNVIAPLLYFEILISKAEAFRQYFAQTHHLTDLEAALKTYQAAFELAAHIRKGFDSDEAKLFLTNTVAPAYEEAIATGFALFNRTNQTRYLQVAFALAEENKAAVLAESLRDLEIKKIPGISQVLLRQEANLKRSNAALLVKLAEDTVSSARREMYRTYIRDNEIKLAKIYKDFEKNKRYYALKYDTKPLNISQVQAELDGKTAVVEYFIGKKHLYAFVISQDNFTAKIISNTADFTRNWQKLYAALYQAKPGYRYQGNDAAHQLYQQLLAPLTPAIAQKERLLIIPDKALCYLPFEALVPDVNNSRYLIQDYTVSYAYSAKLLHPVSRSSVNKRAVSVLAMAPFGEISRQENKTTRANLLAPLLASAGEVENIGGQVYIGKAATKERLQQLVRKFDIVHLATHAKADNQDPLQSYIAFYQHNLQNSSRLYASEIYNLPLSKLKLVVLSACETGNGKLINGEGIMSLARAFAYAGCASIITTLWQAEDNATAFITTRLHNYLKRGKPKDEALRLAKLDYLQSQTNSRQQSPVYWANFIFIGDEAPVYPDNIPLGWVFGTTAISILAIWLLYKRRQRSKRVVVNA</sequence>
<evidence type="ECO:0000256" key="1">
    <source>
        <dbReference type="PROSITE-ProRule" id="PRU00339"/>
    </source>
</evidence>